<dbReference type="Pfam" id="PF07883">
    <property type="entry name" value="Cupin_2"/>
    <property type="match status" value="1"/>
</dbReference>
<feature type="domain" description="Cupin type-2" evidence="1">
    <location>
        <begin position="40"/>
        <end position="96"/>
    </location>
</feature>
<dbReference type="InterPro" id="IPR013096">
    <property type="entry name" value="Cupin_2"/>
</dbReference>
<sequence>MTAIDVRKVADALPGAWSSRSLGRAGAADVKVLRMNELPGEEEAHDTAEVLFVLDGRLELTVDGAAVSVGQGEMYVVPAGAPHAVRAGSRGTLVIVEAT</sequence>
<evidence type="ECO:0000259" key="1">
    <source>
        <dbReference type="Pfam" id="PF07883"/>
    </source>
</evidence>
<dbReference type="EC" id="1.13.11.24" evidence="2"/>
<accession>A0ABY3Z101</accession>
<keyword evidence="3" id="KW-1185">Reference proteome</keyword>
<keyword evidence="2" id="KW-0560">Oxidoreductase</keyword>
<dbReference type="SUPFAM" id="SSF51182">
    <property type="entry name" value="RmlC-like cupins"/>
    <property type="match status" value="1"/>
</dbReference>
<name>A0ABY3Z101_STRRM</name>
<dbReference type="GO" id="GO:0008127">
    <property type="term" value="F:quercetin 2,3-dioxygenase activity"/>
    <property type="evidence" value="ECO:0007669"/>
    <property type="project" value="UniProtKB-EC"/>
</dbReference>
<dbReference type="InterPro" id="IPR011051">
    <property type="entry name" value="RmlC_Cupin_sf"/>
</dbReference>
<organism evidence="2 3">
    <name type="scientific">Streptomyces rimosus subsp. rimosus</name>
    <dbReference type="NCBI Taxonomy" id="132474"/>
    <lineage>
        <taxon>Bacteria</taxon>
        <taxon>Bacillati</taxon>
        <taxon>Actinomycetota</taxon>
        <taxon>Actinomycetes</taxon>
        <taxon>Kitasatosporales</taxon>
        <taxon>Streptomycetaceae</taxon>
        <taxon>Streptomyces</taxon>
    </lineage>
</organism>
<dbReference type="Proteomes" id="UP000829494">
    <property type="component" value="Chromosome"/>
</dbReference>
<dbReference type="GeneID" id="66856901"/>
<dbReference type="InterPro" id="IPR014710">
    <property type="entry name" value="RmlC-like_jellyroll"/>
</dbReference>
<protein>
    <submittedName>
        <fullName evidence="2">Quercetin 2,3-dioxygenase</fullName>
        <ecNumber evidence="2">1.13.11.24</ecNumber>
    </submittedName>
</protein>
<evidence type="ECO:0000313" key="2">
    <source>
        <dbReference type="EMBL" id="UNZ03996.1"/>
    </source>
</evidence>
<gene>
    <name evidence="2" type="primary">qdoI2</name>
    <name evidence="2" type="ORF">SRIMR7_17700</name>
</gene>
<dbReference type="RefSeq" id="WP_004571878.1">
    <property type="nucleotide sequence ID" value="NZ_CP043497.1"/>
</dbReference>
<proteinExistence type="predicted"/>
<reference evidence="2 3" key="1">
    <citation type="submission" date="2022-03" db="EMBL/GenBank/DDBJ databases">
        <title>Complete genome of Streptomyces rimosus ssp. rimosus R7 (=ATCC 10970).</title>
        <authorList>
            <person name="Beganovic S."/>
            <person name="Ruckert C."/>
            <person name="Busche T."/>
            <person name="Kalinowski J."/>
            <person name="Wittmann C."/>
        </authorList>
    </citation>
    <scope>NUCLEOTIDE SEQUENCE [LARGE SCALE GENOMIC DNA]</scope>
    <source>
        <strain evidence="2 3">R7</strain>
    </source>
</reference>
<evidence type="ECO:0000313" key="3">
    <source>
        <dbReference type="Proteomes" id="UP000829494"/>
    </source>
</evidence>
<dbReference type="EMBL" id="CP094298">
    <property type="protein sequence ID" value="UNZ03996.1"/>
    <property type="molecule type" value="Genomic_DNA"/>
</dbReference>
<dbReference type="Gene3D" id="2.60.120.10">
    <property type="entry name" value="Jelly Rolls"/>
    <property type="match status" value="1"/>
</dbReference>